<evidence type="ECO:0000256" key="1">
    <source>
        <dbReference type="SAM" id="Phobius"/>
    </source>
</evidence>
<protein>
    <submittedName>
        <fullName evidence="2">Uncharacterized protein</fullName>
    </submittedName>
</protein>
<keyword evidence="3" id="KW-1185">Reference proteome</keyword>
<dbReference type="EMBL" id="AFWV01000019">
    <property type="protein sequence ID" value="EGV16344.1"/>
    <property type="molecule type" value="Genomic_DNA"/>
</dbReference>
<proteinExistence type="predicted"/>
<keyword evidence="1" id="KW-0812">Transmembrane</keyword>
<name>F9UHN5_9GAMM</name>
<reference evidence="2 3" key="1">
    <citation type="submission" date="2011-06" db="EMBL/GenBank/DDBJ databases">
        <title>The draft genome of Thiocapsa marina 5811.</title>
        <authorList>
            <consortium name="US DOE Joint Genome Institute (JGI-PGF)"/>
            <person name="Lucas S."/>
            <person name="Han J."/>
            <person name="Cheng J.-F."/>
            <person name="Goodwin L."/>
            <person name="Pitluck S."/>
            <person name="Peters L."/>
            <person name="Land M.L."/>
            <person name="Hauser L."/>
            <person name="Vogl K."/>
            <person name="Liu Z."/>
            <person name="Imhoff J."/>
            <person name="Thiel V."/>
            <person name="Frigaard N.-U."/>
            <person name="Bryant D."/>
            <person name="Woyke T.J."/>
        </authorList>
    </citation>
    <scope>NUCLEOTIDE SEQUENCE [LARGE SCALE GENOMIC DNA]</scope>
    <source>
        <strain evidence="2 3">5811</strain>
    </source>
</reference>
<keyword evidence="1" id="KW-1133">Transmembrane helix</keyword>
<organism evidence="2 3">
    <name type="scientific">Thiocapsa marina 5811</name>
    <dbReference type="NCBI Taxonomy" id="768671"/>
    <lineage>
        <taxon>Bacteria</taxon>
        <taxon>Pseudomonadati</taxon>
        <taxon>Pseudomonadota</taxon>
        <taxon>Gammaproteobacteria</taxon>
        <taxon>Chromatiales</taxon>
        <taxon>Chromatiaceae</taxon>
        <taxon>Thiocapsa</taxon>
    </lineage>
</organism>
<evidence type="ECO:0000313" key="2">
    <source>
        <dbReference type="EMBL" id="EGV16344.1"/>
    </source>
</evidence>
<dbReference type="Proteomes" id="UP000005459">
    <property type="component" value="Unassembled WGS sequence"/>
</dbReference>
<dbReference type="AlphaFoldDB" id="F9UHN5"/>
<gene>
    <name evidence="2" type="ORF">ThimaDRAFT_4438</name>
</gene>
<keyword evidence="1" id="KW-0472">Membrane</keyword>
<dbReference type="STRING" id="768671.ThimaDRAFT_4438"/>
<accession>F9UHN5</accession>
<evidence type="ECO:0000313" key="3">
    <source>
        <dbReference type="Proteomes" id="UP000005459"/>
    </source>
</evidence>
<sequence>MALIALGFMLWIDPGFFVAALILTGIVWYAVS</sequence>
<feature type="transmembrane region" description="Helical" evidence="1">
    <location>
        <begin position="6"/>
        <end position="31"/>
    </location>
</feature>